<dbReference type="RefSeq" id="WP_071175499.1">
    <property type="nucleotide sequence ID" value="NZ_CP017831.1"/>
</dbReference>
<keyword evidence="2" id="KW-1185">Reference proteome</keyword>
<dbReference type="AlphaFoldDB" id="A0A1D9NZK2"/>
<dbReference type="EMBL" id="CP017831">
    <property type="protein sequence ID" value="AOZ95757.1"/>
    <property type="molecule type" value="Genomic_DNA"/>
</dbReference>
<dbReference type="OrthoDB" id="2001132at2"/>
<proteinExistence type="predicted"/>
<dbReference type="Proteomes" id="UP000179284">
    <property type="component" value="Chromosome I"/>
</dbReference>
<sequence length="245" mass="29173">MSRTFRYIQNDDVLKSFKEFRDSILSERPVVIARHGDYSLYLRSLSHDTLGLTIENTAKKIVVESRNYEVKNTTDALVSRGVRHAIQKMAELSDEETNRKRLQIWKWYIMDWQQKNPEKRQEMMNKEMEWKDDDAEANEEMLDFETFLHREYLNLGNTLALINEYLKEEKYREMFTKFAIEDIMEMTSEDTRDKSIAEAERLEQAGGHKKHTYQFTVSVEATDKEHARQALLNYLAGDERIRVQK</sequence>
<name>A0A1D9NZK2_9FIRM</name>
<protein>
    <submittedName>
        <fullName evidence="1">Uncharacterized protein</fullName>
    </submittedName>
</protein>
<dbReference type="KEGG" id="bhu:bhn_I0723"/>
<organism evidence="1 2">
    <name type="scientific">Butyrivibrio hungatei</name>
    <dbReference type="NCBI Taxonomy" id="185008"/>
    <lineage>
        <taxon>Bacteria</taxon>
        <taxon>Bacillati</taxon>
        <taxon>Bacillota</taxon>
        <taxon>Clostridia</taxon>
        <taxon>Lachnospirales</taxon>
        <taxon>Lachnospiraceae</taxon>
        <taxon>Butyrivibrio</taxon>
    </lineage>
</organism>
<gene>
    <name evidence="1" type="ORF">bhn_I0723</name>
</gene>
<reference evidence="2" key="1">
    <citation type="submission" date="2016-10" db="EMBL/GenBank/DDBJ databases">
        <title>The complete genome sequence of the rumen bacterium Butyrivibrio hungatei MB2003.</title>
        <authorList>
            <person name="Palevich N."/>
            <person name="Kelly W.J."/>
            <person name="Leahy S.C."/>
            <person name="Altermann E."/>
            <person name="Rakonjac J."/>
            <person name="Attwood G.T."/>
        </authorList>
    </citation>
    <scope>NUCLEOTIDE SEQUENCE [LARGE SCALE GENOMIC DNA]</scope>
    <source>
        <strain evidence="2">MB2003</strain>
    </source>
</reference>
<accession>A0A1D9NZK2</accession>
<evidence type="ECO:0000313" key="2">
    <source>
        <dbReference type="Proteomes" id="UP000179284"/>
    </source>
</evidence>
<evidence type="ECO:0000313" key="1">
    <source>
        <dbReference type="EMBL" id="AOZ95757.1"/>
    </source>
</evidence>